<dbReference type="AlphaFoldDB" id="A0A5J4TN67"/>
<gene>
    <name evidence="1" type="ORF">EZS28_045034</name>
</gene>
<comment type="caution">
    <text evidence="1">The sequence shown here is derived from an EMBL/GenBank/DDBJ whole genome shotgun (WGS) entry which is preliminary data.</text>
</comment>
<dbReference type="Proteomes" id="UP000324800">
    <property type="component" value="Unassembled WGS sequence"/>
</dbReference>
<dbReference type="EMBL" id="SNRW01028389">
    <property type="protein sequence ID" value="KAA6359439.1"/>
    <property type="molecule type" value="Genomic_DNA"/>
</dbReference>
<protein>
    <submittedName>
        <fullName evidence="1">Uncharacterized protein</fullName>
    </submittedName>
</protein>
<proteinExistence type="predicted"/>
<accession>A0A5J4TN67</accession>
<name>A0A5J4TN67_9EUKA</name>
<evidence type="ECO:0000313" key="1">
    <source>
        <dbReference type="EMBL" id="KAA6359439.1"/>
    </source>
</evidence>
<evidence type="ECO:0000313" key="2">
    <source>
        <dbReference type="Proteomes" id="UP000324800"/>
    </source>
</evidence>
<sequence>MGYQEHDIDLLSKLIIVCATYIKRLQVKNYDLRKVIKVSCLIKVNEAMNILSKSIISNPSNCDSIQSLDQLIQSLVKLMMNRCLYFNYTKLMIATSNIRMSSRNILFLIQTFGDAGIQSFLTELCYTGALTANISIWNRFNDTEVWSSLYSITSYVHDLKYGRKIPYIDAQMDLFKLSEEQIECKGGNEEFEPYLMTKQERLYDEAKQIKNITSNQF</sequence>
<organism evidence="1 2">
    <name type="scientific">Streblomastix strix</name>
    <dbReference type="NCBI Taxonomy" id="222440"/>
    <lineage>
        <taxon>Eukaryota</taxon>
        <taxon>Metamonada</taxon>
        <taxon>Preaxostyla</taxon>
        <taxon>Oxymonadida</taxon>
        <taxon>Streblomastigidae</taxon>
        <taxon>Streblomastix</taxon>
    </lineage>
</organism>
<feature type="non-terminal residue" evidence="1">
    <location>
        <position position="217"/>
    </location>
</feature>
<reference evidence="1 2" key="1">
    <citation type="submission" date="2019-03" db="EMBL/GenBank/DDBJ databases">
        <title>Single cell metagenomics reveals metabolic interactions within the superorganism composed of flagellate Streblomastix strix and complex community of Bacteroidetes bacteria on its surface.</title>
        <authorList>
            <person name="Treitli S.C."/>
            <person name="Kolisko M."/>
            <person name="Husnik F."/>
            <person name="Keeling P."/>
            <person name="Hampl V."/>
        </authorList>
    </citation>
    <scope>NUCLEOTIDE SEQUENCE [LARGE SCALE GENOMIC DNA]</scope>
    <source>
        <strain evidence="1">ST1C</strain>
    </source>
</reference>